<protein>
    <submittedName>
        <fullName evidence="2">Uncharacterized protein</fullName>
    </submittedName>
</protein>
<keyword evidence="1" id="KW-1133">Transmembrane helix</keyword>
<gene>
    <name evidence="2" type="ORF">K7J14_14905</name>
</gene>
<feature type="transmembrane region" description="Helical" evidence="1">
    <location>
        <begin position="6"/>
        <end position="23"/>
    </location>
</feature>
<name>A0AAE3ELD1_9SPIR</name>
<accession>A0AAE3ELD1</accession>
<feature type="transmembrane region" description="Helical" evidence="1">
    <location>
        <begin position="68"/>
        <end position="88"/>
    </location>
</feature>
<keyword evidence="3" id="KW-1185">Reference proteome</keyword>
<dbReference type="AlphaFoldDB" id="A0AAE3ELD1"/>
<reference evidence="2" key="1">
    <citation type="submission" date="2021-08" db="EMBL/GenBank/DDBJ databases">
        <title>Comparative analyses of Brucepasteria parasyntrophica and Teretinema zuelzerae.</title>
        <authorList>
            <person name="Song Y."/>
            <person name="Brune A."/>
        </authorList>
    </citation>
    <scope>NUCLEOTIDE SEQUENCE</scope>
    <source>
        <strain evidence="2">DSM 1903</strain>
    </source>
</reference>
<dbReference type="EMBL" id="JAINWA010000003">
    <property type="protein sequence ID" value="MCD1655986.1"/>
    <property type="molecule type" value="Genomic_DNA"/>
</dbReference>
<organism evidence="2 3">
    <name type="scientific">Teretinema zuelzerae</name>
    <dbReference type="NCBI Taxonomy" id="156"/>
    <lineage>
        <taxon>Bacteria</taxon>
        <taxon>Pseudomonadati</taxon>
        <taxon>Spirochaetota</taxon>
        <taxon>Spirochaetia</taxon>
        <taxon>Spirochaetales</taxon>
        <taxon>Treponemataceae</taxon>
        <taxon>Teretinema</taxon>
    </lineage>
</organism>
<evidence type="ECO:0000313" key="3">
    <source>
        <dbReference type="Proteomes" id="UP001198163"/>
    </source>
</evidence>
<proteinExistence type="predicted"/>
<keyword evidence="1" id="KW-0472">Membrane</keyword>
<evidence type="ECO:0000313" key="2">
    <source>
        <dbReference type="EMBL" id="MCD1655986.1"/>
    </source>
</evidence>
<sequence length="292" mass="34704">MNILSNREIALVFWLLSFMIYAFTIKDVRKSFGKVVKNFFSRQIQAYIIISIIYFGIILYGVNKIYHLNIGLIKDSILWFCISGLYFTQKIITNKIKDFSIVSRLKDNITFLVFIELLANTYVFPVIIEIIIVPISLFVFIFYDVAKKHKDAELLMPIINKIRMLFTIGLIAYLLVSFINNPDEIVNYNSLVGLLLPVVYIILYFPMQYVQIFYTNYEILTVVIKYVFRNINKPEIGKYLLKRVRRFVGFSLARVEQIRSCRYYFWHNIDSYEEVDFCITCNRHHIDKRILF</sequence>
<dbReference type="Proteomes" id="UP001198163">
    <property type="component" value="Unassembled WGS sequence"/>
</dbReference>
<feature type="transmembrane region" description="Helical" evidence="1">
    <location>
        <begin position="162"/>
        <end position="179"/>
    </location>
</feature>
<feature type="transmembrane region" description="Helical" evidence="1">
    <location>
        <begin position="109"/>
        <end position="142"/>
    </location>
</feature>
<comment type="caution">
    <text evidence="2">The sequence shown here is derived from an EMBL/GenBank/DDBJ whole genome shotgun (WGS) entry which is preliminary data.</text>
</comment>
<keyword evidence="1" id="KW-0812">Transmembrane</keyword>
<evidence type="ECO:0000256" key="1">
    <source>
        <dbReference type="SAM" id="Phobius"/>
    </source>
</evidence>
<feature type="transmembrane region" description="Helical" evidence="1">
    <location>
        <begin position="186"/>
        <end position="205"/>
    </location>
</feature>
<dbReference type="RefSeq" id="WP_230758204.1">
    <property type="nucleotide sequence ID" value="NZ_JAINWA010000003.1"/>
</dbReference>
<feature type="transmembrane region" description="Helical" evidence="1">
    <location>
        <begin position="44"/>
        <end position="62"/>
    </location>
</feature>